<name>A0A1L3GF17_SYNAC</name>
<dbReference type="AlphaFoldDB" id="A0A1L3GF17"/>
<evidence type="ECO:0000313" key="2">
    <source>
        <dbReference type="Proteomes" id="UP000182264"/>
    </source>
</evidence>
<accession>A0A1L3GF17</accession>
<dbReference type="KEGG" id="pace:A6070_13465"/>
<reference evidence="1 2" key="1">
    <citation type="journal article" date="2017" name="Genome Announc.">
        <title>Complete Genome Sequences of Two Acetylene-Fermenting Pelobacter acetylenicus Strains.</title>
        <authorList>
            <person name="Sutton J.M."/>
            <person name="Baesman S.M."/>
            <person name="Fierst J.L."/>
            <person name="Poret-Peterson A.T."/>
            <person name="Oremland R.S."/>
            <person name="Dunlap D.S."/>
            <person name="Akob D.M."/>
        </authorList>
    </citation>
    <scope>NUCLEOTIDE SEQUENCE [LARGE SCALE GENOMIC DNA]</scope>
    <source>
        <strain evidence="1 2">DSM 3247</strain>
    </source>
</reference>
<evidence type="ECO:0000313" key="1">
    <source>
        <dbReference type="EMBL" id="APG24429.1"/>
    </source>
</evidence>
<proteinExistence type="predicted"/>
<gene>
    <name evidence="1" type="ORF">A7E75_04820</name>
</gene>
<organism evidence="1 2">
    <name type="scientific">Syntrophotalea acetylenica</name>
    <name type="common">Pelobacter acetylenicus</name>
    <dbReference type="NCBI Taxonomy" id="29542"/>
    <lineage>
        <taxon>Bacteria</taxon>
        <taxon>Pseudomonadati</taxon>
        <taxon>Thermodesulfobacteriota</taxon>
        <taxon>Desulfuromonadia</taxon>
        <taxon>Desulfuromonadales</taxon>
        <taxon>Syntrophotaleaceae</taxon>
        <taxon>Syntrophotalea</taxon>
    </lineage>
</organism>
<sequence>MGKEKSAGKPILTVQKFLYFSATDAAFREKYLRAPEQIEKDFHVTGADIELIRRLDFANLSKELDALNVLEVEKLGSGFAASHCKDSHVNHWKDDHNNNSHSNGCSDMFQDVMHDMLVGDMLRLKKEFRGTK</sequence>
<protein>
    <submittedName>
        <fullName evidence="1">Uncharacterized protein</fullName>
    </submittedName>
</protein>
<dbReference type="RefSeq" id="WP_072286269.1">
    <property type="nucleotide sequence ID" value="NZ_CP015455.1"/>
</dbReference>
<keyword evidence="2" id="KW-1185">Reference proteome</keyword>
<dbReference type="STRING" id="29542.A6070_13465"/>
<dbReference type="EMBL" id="CP015518">
    <property type="protein sequence ID" value="APG24429.1"/>
    <property type="molecule type" value="Genomic_DNA"/>
</dbReference>
<dbReference type="Proteomes" id="UP000182264">
    <property type="component" value="Chromosome"/>
</dbReference>